<sequence>MFLVRKKTSNEKHHPVNLFAMLGLILMVLSLPSGLGYDQLVKKGITEAVSSTTHASHRASFAVDGDFSQKIQICSHTAIGQGIREAWLRIDLRDIYSIKSVKFWYRGDMIVQLPGYSIRVSNSSVLPPPENSCFTDTDNVTLPNIIENDCVRTARYVWFYRDNDESYSFLTDYFDRPNPIIEICEVQVFGCETGRYGDNCSSTCEHCKNNASCDIVSGACDGNGCNDNKLEPPFCTDCVGGMFGENCKEHCNRLCKNSNCDKTTGRCISGCEGGYLGSYCNTTCPRGKYGPRCSKICHHCQQNTNCHHVTGTCFSGCDEGYKGELCNTACTMGEYGRNCENRCGHCHNHEACNRFDGRCRDCEIGYQGLRCDNECGSGTYGRNCSKTCGACLDGTPCHHIYGHCSLGCSPGWKSTPNCDAPCPPGTFGPNCINKCSGNCLHHATCDKETGKCKACSEGWRNDFCNERAPEPITDLEKITLDHLKIDNQRLLLESEKLRKESEKISIEKVFLKIKEKYLQLKMQSEFQIFPSSEPET</sequence>
<dbReference type="InterPro" id="IPR000742">
    <property type="entry name" value="EGF"/>
</dbReference>
<name>A0A8B8BLP1_CRAVI</name>
<feature type="domain" description="EGF-like" evidence="3">
    <location>
        <begin position="390"/>
        <end position="432"/>
    </location>
</feature>
<dbReference type="InterPro" id="IPR008979">
    <property type="entry name" value="Galactose-bd-like_sf"/>
</dbReference>
<proteinExistence type="predicted"/>
<feature type="domain" description="EGF-like" evidence="3">
    <location>
        <begin position="292"/>
        <end position="327"/>
    </location>
</feature>
<keyword evidence="1" id="KW-0245">EGF-like domain</keyword>
<feature type="domain" description="EGF-like" evidence="3">
    <location>
        <begin position="250"/>
        <end position="281"/>
    </location>
</feature>
<feature type="coiled-coil region" evidence="2">
    <location>
        <begin position="480"/>
        <end position="507"/>
    </location>
</feature>
<dbReference type="SUPFAM" id="SSF49785">
    <property type="entry name" value="Galactose-binding domain-like"/>
    <property type="match status" value="1"/>
</dbReference>
<dbReference type="PANTHER" id="PTHR24043">
    <property type="entry name" value="SCAVENGER RECEPTOR CLASS F"/>
    <property type="match status" value="1"/>
</dbReference>
<dbReference type="PANTHER" id="PTHR24043:SF8">
    <property type="entry name" value="EGF-LIKE DOMAIN-CONTAINING PROTEIN"/>
    <property type="match status" value="1"/>
</dbReference>
<feature type="domain" description="EGF-like" evidence="3">
    <location>
        <begin position="338"/>
        <end position="372"/>
    </location>
</feature>
<reference evidence="5" key="1">
    <citation type="submission" date="2025-08" db="UniProtKB">
        <authorList>
            <consortium name="RefSeq"/>
        </authorList>
    </citation>
    <scope>IDENTIFICATION</scope>
    <source>
        <tissue evidence="5">Whole sample</tissue>
    </source>
</reference>
<dbReference type="Pfam" id="PF22633">
    <property type="entry name" value="F5_F8_type_C_2"/>
    <property type="match status" value="1"/>
</dbReference>
<evidence type="ECO:0000259" key="3">
    <source>
        <dbReference type="SMART" id="SM00181"/>
    </source>
</evidence>
<dbReference type="Gene3D" id="2.170.300.10">
    <property type="entry name" value="Tie2 ligand-binding domain superfamily"/>
    <property type="match status" value="1"/>
</dbReference>
<dbReference type="AlphaFoldDB" id="A0A8B8BLP1"/>
<dbReference type="Gene3D" id="2.60.120.260">
    <property type="entry name" value="Galactose-binding domain-like"/>
    <property type="match status" value="1"/>
</dbReference>
<keyword evidence="4" id="KW-1185">Reference proteome</keyword>
<dbReference type="RefSeq" id="XP_022304242.1">
    <property type="nucleotide sequence ID" value="XM_022448534.1"/>
</dbReference>
<dbReference type="SMART" id="SM00181">
    <property type="entry name" value="EGF"/>
    <property type="match status" value="5"/>
</dbReference>
<dbReference type="GeneID" id="111111515"/>
<keyword evidence="2" id="KW-0175">Coiled coil</keyword>
<dbReference type="OrthoDB" id="6130531at2759"/>
<evidence type="ECO:0000256" key="2">
    <source>
        <dbReference type="SAM" id="Coils"/>
    </source>
</evidence>
<evidence type="ECO:0000313" key="4">
    <source>
        <dbReference type="Proteomes" id="UP000694844"/>
    </source>
</evidence>
<dbReference type="GO" id="GO:0005044">
    <property type="term" value="F:scavenger receptor activity"/>
    <property type="evidence" value="ECO:0007669"/>
    <property type="project" value="InterPro"/>
</dbReference>
<feature type="domain" description="EGF-like" evidence="3">
    <location>
        <begin position="434"/>
        <end position="465"/>
    </location>
</feature>
<accession>A0A8B8BLP1</accession>
<dbReference type="Proteomes" id="UP000694844">
    <property type="component" value="Chromosome 9"/>
</dbReference>
<dbReference type="KEGG" id="cvn:111111515"/>
<dbReference type="InterPro" id="IPR042635">
    <property type="entry name" value="MEGF10/SREC1/2-like"/>
</dbReference>
<protein>
    <submittedName>
        <fullName evidence="5">Multiple epidermal growth factor-like domains protein 10</fullName>
    </submittedName>
</protein>
<evidence type="ECO:0000256" key="1">
    <source>
        <dbReference type="ARBA" id="ARBA00022536"/>
    </source>
</evidence>
<organism evidence="4 5">
    <name type="scientific">Crassostrea virginica</name>
    <name type="common">Eastern oyster</name>
    <dbReference type="NCBI Taxonomy" id="6565"/>
    <lineage>
        <taxon>Eukaryota</taxon>
        <taxon>Metazoa</taxon>
        <taxon>Spiralia</taxon>
        <taxon>Lophotrochozoa</taxon>
        <taxon>Mollusca</taxon>
        <taxon>Bivalvia</taxon>
        <taxon>Autobranchia</taxon>
        <taxon>Pteriomorphia</taxon>
        <taxon>Ostreida</taxon>
        <taxon>Ostreoidea</taxon>
        <taxon>Ostreidae</taxon>
        <taxon>Crassostrea</taxon>
    </lineage>
</organism>
<evidence type="ECO:0000313" key="5">
    <source>
        <dbReference type="RefSeq" id="XP_022304242.1"/>
    </source>
</evidence>
<gene>
    <name evidence="5" type="primary">LOC111111515</name>
</gene>